<keyword evidence="3" id="KW-0808">Transferase</keyword>
<keyword evidence="2" id="KW-0328">Glycosyltransferase</keyword>
<evidence type="ECO:0000256" key="4">
    <source>
        <dbReference type="ARBA" id="ARBA00023253"/>
    </source>
</evidence>
<dbReference type="Gramene" id="RZC58908">
    <property type="protein sequence ID" value="RZC58908"/>
    <property type="gene ID" value="C5167_006214"/>
</dbReference>
<dbReference type="GO" id="GO:0006004">
    <property type="term" value="P:fucose metabolic process"/>
    <property type="evidence" value="ECO:0007669"/>
    <property type="project" value="UniProtKB-KW"/>
</dbReference>
<proteinExistence type="inferred from homology"/>
<dbReference type="GO" id="GO:0016757">
    <property type="term" value="F:glycosyltransferase activity"/>
    <property type="evidence" value="ECO:0007669"/>
    <property type="project" value="UniProtKB-KW"/>
</dbReference>
<keyword evidence="4" id="KW-0294">Fucose metabolism</keyword>
<dbReference type="Pfam" id="PF10250">
    <property type="entry name" value="O-FucT"/>
    <property type="match status" value="1"/>
</dbReference>
<evidence type="ECO:0000256" key="3">
    <source>
        <dbReference type="ARBA" id="ARBA00022679"/>
    </source>
</evidence>
<dbReference type="AlphaFoldDB" id="A0A4Y7JGI4"/>
<dbReference type="Proteomes" id="UP000316621">
    <property type="component" value="Chromosome 4"/>
</dbReference>
<evidence type="ECO:0000256" key="6">
    <source>
        <dbReference type="ARBA" id="ARBA00030350"/>
    </source>
</evidence>
<name>A0A4Y7JGI4_PAPSO</name>
<comment type="similarity">
    <text evidence="1">Belongs to the glycosyltransferase GT106 family.</text>
</comment>
<evidence type="ECO:0000313" key="8">
    <source>
        <dbReference type="Proteomes" id="UP000316621"/>
    </source>
</evidence>
<keyword evidence="5" id="KW-0119">Carbohydrate metabolism</keyword>
<keyword evidence="8" id="KW-1185">Reference proteome</keyword>
<dbReference type="PANTHER" id="PTHR31288:SF8">
    <property type="entry name" value="O-FUCOSYLTRANSFERASE 10-RELATED"/>
    <property type="match status" value="1"/>
</dbReference>
<dbReference type="InterPro" id="IPR024709">
    <property type="entry name" value="FucosylTrfase_pln"/>
</dbReference>
<reference evidence="7 8" key="1">
    <citation type="journal article" date="2018" name="Science">
        <title>The opium poppy genome and morphinan production.</title>
        <authorList>
            <person name="Guo L."/>
            <person name="Winzer T."/>
            <person name="Yang X."/>
            <person name="Li Y."/>
            <person name="Ning Z."/>
            <person name="He Z."/>
            <person name="Teodor R."/>
            <person name="Lu Y."/>
            <person name="Bowser T.A."/>
            <person name="Graham I.A."/>
            <person name="Ye K."/>
        </authorList>
    </citation>
    <scope>NUCLEOTIDE SEQUENCE [LARGE SCALE GENOMIC DNA]</scope>
    <source>
        <strain evidence="8">cv. HN1</strain>
        <tissue evidence="7">Leaves</tissue>
    </source>
</reference>
<evidence type="ECO:0000256" key="2">
    <source>
        <dbReference type="ARBA" id="ARBA00022676"/>
    </source>
</evidence>
<evidence type="ECO:0000313" key="7">
    <source>
        <dbReference type="EMBL" id="RZC58908.1"/>
    </source>
</evidence>
<dbReference type="PANTHER" id="PTHR31288">
    <property type="entry name" value="O-FUCOSYLTRANSFERASE FAMILY PROTEIN"/>
    <property type="match status" value="1"/>
</dbReference>
<protein>
    <recommendedName>
        <fullName evidence="6">O-fucosyltransferase family protein</fullName>
    </recommendedName>
</protein>
<accession>A0A4Y7JGI4</accession>
<evidence type="ECO:0000256" key="1">
    <source>
        <dbReference type="ARBA" id="ARBA00007737"/>
    </source>
</evidence>
<organism evidence="7 8">
    <name type="scientific">Papaver somniferum</name>
    <name type="common">Opium poppy</name>
    <dbReference type="NCBI Taxonomy" id="3469"/>
    <lineage>
        <taxon>Eukaryota</taxon>
        <taxon>Viridiplantae</taxon>
        <taxon>Streptophyta</taxon>
        <taxon>Embryophyta</taxon>
        <taxon>Tracheophyta</taxon>
        <taxon>Spermatophyta</taxon>
        <taxon>Magnoliopsida</taxon>
        <taxon>Ranunculales</taxon>
        <taxon>Papaveraceae</taxon>
        <taxon>Papaveroideae</taxon>
        <taxon>Papaver</taxon>
    </lineage>
</organism>
<evidence type="ECO:0000256" key="5">
    <source>
        <dbReference type="ARBA" id="ARBA00023277"/>
    </source>
</evidence>
<sequence>MSGNKITFPLLLEDILQQLYESDSIPQMQVVKSPGIIIRVNFVHLLLGCVVDNLTWHMLSWPLLLQLGGGEADGKLIQVILEITKHLMSALEGHGGSYPHSPVCEQTGDGKSTHFSVCLTNYKELKFADPISALAEQLVPCMIEKSAKTGGKYVAVHLRFEENMVAFSRRVYDGGETEKMKMEAAREKGGMCFDNNTSIFLASGRIYLGRNLAPVLQMFPLLKSACAWRDLHIQLLEVAYSMLLSDLSTPKQGSRVPRTCIVSSHVEDLAEAVVPWGALYGNFVQHML</sequence>
<gene>
    <name evidence="7" type="ORF">C5167_006214</name>
</gene>
<dbReference type="InterPro" id="IPR019378">
    <property type="entry name" value="GDP-Fuc_O-FucTrfase"/>
</dbReference>
<dbReference type="EMBL" id="CM010718">
    <property type="protein sequence ID" value="RZC58908.1"/>
    <property type="molecule type" value="Genomic_DNA"/>
</dbReference>